<name>A2FHH1_TRIV3</name>
<dbReference type="RefSeq" id="XP_001308577.1">
    <property type="nucleotide sequence ID" value="XM_001308576.1"/>
</dbReference>
<feature type="compositionally biased region" description="Pro residues" evidence="1">
    <location>
        <begin position="14"/>
        <end position="27"/>
    </location>
</feature>
<dbReference type="AlphaFoldDB" id="A2FHH1"/>
<evidence type="ECO:0000256" key="1">
    <source>
        <dbReference type="SAM" id="MobiDB-lite"/>
    </source>
</evidence>
<dbReference type="OrthoDB" id="10653056at2759"/>
<dbReference type="VEuPathDB" id="TrichDB:TVAG_045350"/>
<gene>
    <name evidence="2" type="ORF">TVAG_045350</name>
</gene>
<accession>A2FHH1</accession>
<protein>
    <submittedName>
        <fullName evidence="2">Uncharacterized protein</fullName>
    </submittedName>
</protein>
<reference evidence="2" key="1">
    <citation type="submission" date="2006-10" db="EMBL/GenBank/DDBJ databases">
        <authorList>
            <person name="Amadeo P."/>
            <person name="Zhao Q."/>
            <person name="Wortman J."/>
            <person name="Fraser-Liggett C."/>
            <person name="Carlton J."/>
        </authorList>
    </citation>
    <scope>NUCLEOTIDE SEQUENCE</scope>
    <source>
        <strain evidence="2">G3</strain>
    </source>
</reference>
<sequence length="435" mass="49549">MFRRKEKKNIEQPQPAPAPVAPSPPPKPVFTYSPDMLELQEMQMVESQTILDGEQNAAFSKLVQWLNLHVFCVPYLYFRVNSGKMDEKFSTFKQNVLRALVMEGIDLIKKHETLVKQLDNNTSSSAARSFVITNYINMPTAMSTWRSIKEHDFSTLLLKREINTIITLAVRDLKITAANLVSLLTSVDAIPLNYIPIIRFSELDLSTSEIVAARPICSLCTQKIIEIQQLNSELFTTLNDLTQLYADQSELSLQNQRNQLKNIFSVQKQFYDQESNSMMLTARTDKFEDLIFHPNFVCHNLISAFLQKPDAENYWNAVNDILAIFQIEEDDKPLFLALCSYVLPNFAAPTLKFDGLGSDNAEQQNHGFEFLATTDPIQCLHQIKTIGVRQLALIAQSFTTDWKSLYQFAVDFTDSQLIPSVAEIRQSIIETVLSK</sequence>
<dbReference type="InParanoid" id="A2FHH1"/>
<organism evidence="2 3">
    <name type="scientific">Trichomonas vaginalis (strain ATCC PRA-98 / G3)</name>
    <dbReference type="NCBI Taxonomy" id="412133"/>
    <lineage>
        <taxon>Eukaryota</taxon>
        <taxon>Metamonada</taxon>
        <taxon>Parabasalia</taxon>
        <taxon>Trichomonadida</taxon>
        <taxon>Trichomonadidae</taxon>
        <taxon>Trichomonas</taxon>
    </lineage>
</organism>
<feature type="region of interest" description="Disordered" evidence="1">
    <location>
        <begin position="1"/>
        <end position="27"/>
    </location>
</feature>
<proteinExistence type="predicted"/>
<evidence type="ECO:0000313" key="3">
    <source>
        <dbReference type="Proteomes" id="UP000001542"/>
    </source>
</evidence>
<dbReference type="KEGG" id="tva:4753404"/>
<reference evidence="2" key="2">
    <citation type="journal article" date="2007" name="Science">
        <title>Draft genome sequence of the sexually transmitted pathogen Trichomonas vaginalis.</title>
        <authorList>
            <person name="Carlton J.M."/>
            <person name="Hirt R.P."/>
            <person name="Silva J.C."/>
            <person name="Delcher A.L."/>
            <person name="Schatz M."/>
            <person name="Zhao Q."/>
            <person name="Wortman J.R."/>
            <person name="Bidwell S.L."/>
            <person name="Alsmark U.C.M."/>
            <person name="Besteiro S."/>
            <person name="Sicheritz-Ponten T."/>
            <person name="Noel C.J."/>
            <person name="Dacks J.B."/>
            <person name="Foster P.G."/>
            <person name="Simillion C."/>
            <person name="Van de Peer Y."/>
            <person name="Miranda-Saavedra D."/>
            <person name="Barton G.J."/>
            <person name="Westrop G.D."/>
            <person name="Mueller S."/>
            <person name="Dessi D."/>
            <person name="Fiori P.L."/>
            <person name="Ren Q."/>
            <person name="Paulsen I."/>
            <person name="Zhang H."/>
            <person name="Bastida-Corcuera F.D."/>
            <person name="Simoes-Barbosa A."/>
            <person name="Brown M.T."/>
            <person name="Hayes R.D."/>
            <person name="Mukherjee M."/>
            <person name="Okumura C.Y."/>
            <person name="Schneider R."/>
            <person name="Smith A.J."/>
            <person name="Vanacova S."/>
            <person name="Villalvazo M."/>
            <person name="Haas B.J."/>
            <person name="Pertea M."/>
            <person name="Feldblyum T.V."/>
            <person name="Utterback T.R."/>
            <person name="Shu C.L."/>
            <person name="Osoegawa K."/>
            <person name="de Jong P.J."/>
            <person name="Hrdy I."/>
            <person name="Horvathova L."/>
            <person name="Zubacova Z."/>
            <person name="Dolezal P."/>
            <person name="Malik S.B."/>
            <person name="Logsdon J.M. Jr."/>
            <person name="Henze K."/>
            <person name="Gupta A."/>
            <person name="Wang C.C."/>
            <person name="Dunne R.L."/>
            <person name="Upcroft J.A."/>
            <person name="Upcroft P."/>
            <person name="White O."/>
            <person name="Salzberg S.L."/>
            <person name="Tang P."/>
            <person name="Chiu C.-H."/>
            <person name="Lee Y.-S."/>
            <person name="Embley T.M."/>
            <person name="Coombs G.H."/>
            <person name="Mottram J.C."/>
            <person name="Tachezy J."/>
            <person name="Fraser-Liggett C.M."/>
            <person name="Johnson P.J."/>
        </authorList>
    </citation>
    <scope>NUCLEOTIDE SEQUENCE [LARGE SCALE GENOMIC DNA]</scope>
    <source>
        <strain evidence="2">G3</strain>
    </source>
</reference>
<evidence type="ECO:0000313" key="2">
    <source>
        <dbReference type="EMBL" id="EAX95647.1"/>
    </source>
</evidence>
<keyword evidence="3" id="KW-1185">Reference proteome</keyword>
<dbReference type="VEuPathDB" id="TrichDB:TVAGG3_0895480"/>
<dbReference type="EMBL" id="DS113795">
    <property type="protein sequence ID" value="EAX95647.1"/>
    <property type="molecule type" value="Genomic_DNA"/>
</dbReference>
<dbReference type="Proteomes" id="UP000001542">
    <property type="component" value="Unassembled WGS sequence"/>
</dbReference>